<dbReference type="RefSeq" id="WP_092177584.1">
    <property type="nucleotide sequence ID" value="NZ_FNZH01000007.1"/>
</dbReference>
<sequence length="142" mass="16687">MKQKFTIKTNSPSANLNKPHFYVLSKGLNSGKPLDAPCPNCFIITCKSEKLKDQLYWLCYGMWQSKAFHIYLRGSVISFISIVEFRKAIKEAFSKVEDDKAKFDKSVDSLQLLEQKQKQFYTSIQLIEEAKRIVMYRYIKRR</sequence>
<dbReference type="EMBL" id="FNZH01000007">
    <property type="protein sequence ID" value="SEJ65917.1"/>
    <property type="molecule type" value="Genomic_DNA"/>
</dbReference>
<organism evidence="1 2">
    <name type="scientific">Cyclobacterium xiamenense</name>
    <dbReference type="NCBI Taxonomy" id="1297121"/>
    <lineage>
        <taxon>Bacteria</taxon>
        <taxon>Pseudomonadati</taxon>
        <taxon>Bacteroidota</taxon>
        <taxon>Cytophagia</taxon>
        <taxon>Cytophagales</taxon>
        <taxon>Cyclobacteriaceae</taxon>
        <taxon>Cyclobacterium</taxon>
    </lineage>
</organism>
<gene>
    <name evidence="1" type="ORF">SAMN05192553_107128</name>
</gene>
<dbReference type="OrthoDB" id="670969at2"/>
<dbReference type="Proteomes" id="UP000199403">
    <property type="component" value="Unassembled WGS sequence"/>
</dbReference>
<keyword evidence="2" id="KW-1185">Reference proteome</keyword>
<evidence type="ECO:0000313" key="1">
    <source>
        <dbReference type="EMBL" id="SEJ65917.1"/>
    </source>
</evidence>
<protein>
    <submittedName>
        <fullName evidence="1">Uncharacterized protein</fullName>
    </submittedName>
</protein>
<name>A0A1H7APZ1_9BACT</name>
<reference evidence="2" key="1">
    <citation type="submission" date="2016-10" db="EMBL/GenBank/DDBJ databases">
        <authorList>
            <person name="Varghese N."/>
            <person name="Submissions S."/>
        </authorList>
    </citation>
    <scope>NUCLEOTIDE SEQUENCE [LARGE SCALE GENOMIC DNA]</scope>
    <source>
        <strain evidence="2">IBRC-M 10761</strain>
    </source>
</reference>
<accession>A0A1H7APZ1</accession>
<dbReference type="InterPro" id="IPR054223">
    <property type="entry name" value="DUF6943"/>
</dbReference>
<dbReference type="Pfam" id="PF22105">
    <property type="entry name" value="DUF6943"/>
    <property type="match status" value="1"/>
</dbReference>
<dbReference type="AlphaFoldDB" id="A0A1H7APZ1"/>
<dbReference type="STRING" id="1416801.SAMN05192553_107128"/>
<evidence type="ECO:0000313" key="2">
    <source>
        <dbReference type="Proteomes" id="UP000199403"/>
    </source>
</evidence>
<proteinExistence type="predicted"/>